<evidence type="ECO:0000313" key="5">
    <source>
        <dbReference type="Proteomes" id="UP001152797"/>
    </source>
</evidence>
<gene>
    <name evidence="2" type="ORF">C1SCF055_LOCUS34049</name>
</gene>
<comment type="caution">
    <text evidence="2">The sequence shown here is derived from an EMBL/GenBank/DDBJ whole genome shotgun (WGS) entry which is preliminary data.</text>
</comment>
<dbReference type="PANTHER" id="PTHR47938:SF35">
    <property type="entry name" value="PENTATRICOPEPTIDE REPEAT-CONTAINING PROTEIN 4, MITOCHONDRIAL-RELATED"/>
    <property type="match status" value="1"/>
</dbReference>
<evidence type="ECO:0000313" key="3">
    <source>
        <dbReference type="EMBL" id="CAL1161998.1"/>
    </source>
</evidence>
<dbReference type="EMBL" id="CAMXCT030004335">
    <property type="protein sequence ID" value="CAL4795935.1"/>
    <property type="molecule type" value="Genomic_DNA"/>
</dbReference>
<dbReference type="Proteomes" id="UP001152797">
    <property type="component" value="Unassembled WGS sequence"/>
</dbReference>
<proteinExistence type="predicted"/>
<keyword evidence="5" id="KW-1185">Reference proteome</keyword>
<organism evidence="2">
    <name type="scientific">Cladocopium goreaui</name>
    <dbReference type="NCBI Taxonomy" id="2562237"/>
    <lineage>
        <taxon>Eukaryota</taxon>
        <taxon>Sar</taxon>
        <taxon>Alveolata</taxon>
        <taxon>Dinophyceae</taxon>
        <taxon>Suessiales</taxon>
        <taxon>Symbiodiniaceae</taxon>
        <taxon>Cladocopium</taxon>
    </lineage>
</organism>
<evidence type="ECO:0000256" key="1">
    <source>
        <dbReference type="PROSITE-ProRule" id="PRU00708"/>
    </source>
</evidence>
<accession>A0A9P1GD59</accession>
<sequence>MYLCYSAEPQTKISNRIPHYKETNISGIDEFGGKLHSGSNGIIRLLVKALHTENKASRCEAYQALRRFSWPRAVWLMQIVESDRLFYNELASRCYAFAAHWRGAVALLVEARSMLLQGGEDNFFRASKTCVRAGHWEQTIGVLSETSSPFASSLGATPKNWSNGCYRDDVDYGDSLSKSWQLQRICEEEARSSQWQPAMLLLDSLRCRGLKNLPRGVYSSWFLGACGRAGNWAFSLDIFNKIKSPRRQAILNQVAYECQRGRSWLQAISLLNEIRSRYVRSILTAFEKVMAACRLSGAWHRALTVLDMALSDGHLPRNKTCSGALSACREGRQWKMAAQQFDQMQSRWLLRPHPEAYNPLIEACNRAGEWRACIAYLRLMSRDELTPDIVGYSSAARALLENKKTDMTMELLKEMQLQRFDINPFAPIVFTASLKRKGCNWLESAVLLHRFHHFGCRLDMKMMTQFASATRGGGCSGGEWLRTLELSMATMAAQSLEVDVAALNLAIGTSSAASGWQKANELLGWSLRNQLLVDEVTLASSVGLVQVRTTTVQANAWSRAMLMLQKQGIDSRLLHVAALSSCCKGLGWSSALGVLSDMRSGSIRLDISSFNSLLRACQKGQLWLKVFSLVDWMQVSGSLLPDIVTSDAMVGGYGRANWQGAIHHLFSARRSRQIDRALVCYGIQVVGEAGRKKAEDLKMAFADYLGTGRETKTQRVSHGSGMPLSSRVEMRRSWKRALDSFDSFHRCICSTGIFEK</sequence>
<feature type="repeat" description="PPR" evidence="1">
    <location>
        <begin position="353"/>
        <end position="387"/>
    </location>
</feature>
<dbReference type="InterPro" id="IPR011990">
    <property type="entry name" value="TPR-like_helical_dom_sf"/>
</dbReference>
<protein>
    <submittedName>
        <fullName evidence="4">Pentacotripeptide-repeat region of PRORP domain-containing protein</fullName>
    </submittedName>
</protein>
<dbReference type="EMBL" id="CAMXCT020004335">
    <property type="protein sequence ID" value="CAL1161998.1"/>
    <property type="molecule type" value="Genomic_DNA"/>
</dbReference>
<dbReference type="NCBIfam" id="TIGR00756">
    <property type="entry name" value="PPR"/>
    <property type="match status" value="1"/>
</dbReference>
<dbReference type="PANTHER" id="PTHR47938">
    <property type="entry name" value="RESPIRATORY COMPLEX I CHAPERONE (CIA84), PUTATIVE (AFU_ORTHOLOGUE AFUA_2G06020)-RELATED"/>
    <property type="match status" value="1"/>
</dbReference>
<dbReference type="OrthoDB" id="185373at2759"/>
<dbReference type="PROSITE" id="PS51375">
    <property type="entry name" value="PPR"/>
    <property type="match status" value="1"/>
</dbReference>
<dbReference type="InterPro" id="IPR002885">
    <property type="entry name" value="PPR_rpt"/>
</dbReference>
<evidence type="ECO:0000313" key="2">
    <source>
        <dbReference type="EMBL" id="CAI4008623.1"/>
    </source>
</evidence>
<dbReference type="EMBL" id="CAMXCT010004335">
    <property type="protein sequence ID" value="CAI4008623.1"/>
    <property type="molecule type" value="Genomic_DNA"/>
</dbReference>
<reference evidence="3" key="2">
    <citation type="submission" date="2024-04" db="EMBL/GenBank/DDBJ databases">
        <authorList>
            <person name="Chen Y."/>
            <person name="Shah S."/>
            <person name="Dougan E. K."/>
            <person name="Thang M."/>
            <person name="Chan C."/>
        </authorList>
    </citation>
    <scope>NUCLEOTIDE SEQUENCE [LARGE SCALE GENOMIC DNA]</scope>
</reference>
<evidence type="ECO:0000313" key="4">
    <source>
        <dbReference type="EMBL" id="CAL4795935.1"/>
    </source>
</evidence>
<reference evidence="2" key="1">
    <citation type="submission" date="2022-10" db="EMBL/GenBank/DDBJ databases">
        <authorList>
            <person name="Chen Y."/>
            <person name="Dougan E. K."/>
            <person name="Chan C."/>
            <person name="Rhodes N."/>
            <person name="Thang M."/>
        </authorList>
    </citation>
    <scope>NUCLEOTIDE SEQUENCE</scope>
</reference>
<name>A0A9P1GD59_9DINO</name>
<dbReference type="GO" id="GO:0003729">
    <property type="term" value="F:mRNA binding"/>
    <property type="evidence" value="ECO:0007669"/>
    <property type="project" value="TreeGrafter"/>
</dbReference>
<dbReference type="Pfam" id="PF01535">
    <property type="entry name" value="PPR"/>
    <property type="match status" value="1"/>
</dbReference>
<dbReference type="Gene3D" id="1.25.40.10">
    <property type="entry name" value="Tetratricopeptide repeat domain"/>
    <property type="match status" value="2"/>
</dbReference>
<dbReference type="AlphaFoldDB" id="A0A9P1GD59"/>